<dbReference type="RefSeq" id="WP_348946201.1">
    <property type="nucleotide sequence ID" value="NZ_CP157355.1"/>
</dbReference>
<gene>
    <name evidence="10" type="primary">waaA</name>
    <name evidence="10" type="ORF">ABHF33_06775</name>
</gene>
<keyword evidence="8" id="KW-0472">Membrane</keyword>
<dbReference type="Gene3D" id="3.40.50.11720">
    <property type="entry name" value="3-Deoxy-D-manno-octulosonic-acid transferase, N-terminal domain"/>
    <property type="match status" value="1"/>
</dbReference>
<evidence type="ECO:0000256" key="2">
    <source>
        <dbReference type="ARBA" id="ARBA00012621"/>
    </source>
</evidence>
<comment type="catalytic activity">
    <reaction evidence="6 8">
        <text>lipid IVA (E. coli) + CMP-3-deoxy-beta-D-manno-octulosonate = alpha-Kdo-(2-&gt;6)-lipid IVA (E. coli) + CMP + H(+)</text>
        <dbReference type="Rhea" id="RHEA:28066"/>
        <dbReference type="ChEBI" id="CHEBI:15378"/>
        <dbReference type="ChEBI" id="CHEBI:58603"/>
        <dbReference type="ChEBI" id="CHEBI:60364"/>
        <dbReference type="ChEBI" id="CHEBI:60377"/>
        <dbReference type="ChEBI" id="CHEBI:85987"/>
        <dbReference type="EC" id="2.4.99.12"/>
    </reaction>
</comment>
<dbReference type="EMBL" id="CP157355">
    <property type="protein sequence ID" value="XBM01964.1"/>
    <property type="molecule type" value="Genomic_DNA"/>
</dbReference>
<comment type="subcellular location">
    <subcellularLocation>
        <location evidence="8">Cell membrane</location>
    </subcellularLocation>
</comment>
<feature type="transmembrane region" description="Helical" evidence="8">
    <location>
        <begin position="12"/>
        <end position="27"/>
    </location>
</feature>
<dbReference type="GO" id="GO:0005886">
    <property type="term" value="C:plasma membrane"/>
    <property type="evidence" value="ECO:0007669"/>
    <property type="project" value="UniProtKB-SubCell"/>
</dbReference>
<evidence type="ECO:0000256" key="7">
    <source>
        <dbReference type="PIRSR" id="PIRSR639901-1"/>
    </source>
</evidence>
<dbReference type="Pfam" id="PF04413">
    <property type="entry name" value="Glycos_transf_N"/>
    <property type="match status" value="1"/>
</dbReference>
<evidence type="ECO:0000256" key="6">
    <source>
        <dbReference type="ARBA" id="ARBA00049183"/>
    </source>
</evidence>
<proteinExistence type="inferred from homology"/>
<dbReference type="NCBIfam" id="NF004386">
    <property type="entry name" value="PRK05749.1-2"/>
    <property type="match status" value="1"/>
</dbReference>
<dbReference type="AlphaFoldDB" id="A0AAU7FEL4"/>
<sequence>MSAWLARACYRVLLWLAFPLVWLYLLKRSRKQPEYRHYWGERLGYYSLEQSEKDLQGDTRPVWLHAVSVGEMRAAQSIVLALHQQYPRRPLLLTCMTPTGRATAQDLFGPASGIDARVVFLPYDYPVAIRRFLRTFKPCLGLIIDTEIWPHCIAECQQARVPLVLANARLSQKSLNGYLKLAPLFRWALPKLAGVYAQTRADAERLTQLGAQHVQVMGNVKFDNQLDPLLIERGQGWKGALARKTILLASSRDGEEALVLQALQDRLSDTLLMIVPRHPQRFDAVAALIESMGLSYVRRSQWQGEAITASVLLGDTMGEMAAWYSAADVTMMGGSLLKYGSQNLIEAAACGCPVLIGPSTFNFAQASLEAIAAGAAWQGDDASAVCREALAVLADPARRSAMGQAGVAFSQAHRGATATLLRHVQVWLAQAT</sequence>
<keyword evidence="8" id="KW-1133">Transmembrane helix</keyword>
<comment type="pathway">
    <text evidence="1 8">Bacterial outer membrane biogenesis; LPS core biosynthesis.</text>
</comment>
<dbReference type="Gene3D" id="3.40.50.2000">
    <property type="entry name" value="Glycogen Phosphorylase B"/>
    <property type="match status" value="1"/>
</dbReference>
<dbReference type="KEGG" id="cmav:ABHF33_06775"/>
<dbReference type="PANTHER" id="PTHR42755">
    <property type="entry name" value="3-DEOXY-MANNO-OCTULOSONATE CYTIDYLYLTRANSFERASE"/>
    <property type="match status" value="1"/>
</dbReference>
<comment type="function">
    <text evidence="8">Involved in lipopolysaccharide (LPS) biosynthesis. Catalyzes the transfer of 3-deoxy-D-manno-octulosonate (Kdo) residue(s) from CMP-Kdo to lipid IV(A), the tetraacyldisaccharide-1,4'-bisphosphate precursor of lipid A.</text>
</comment>
<dbReference type="GO" id="GO:0043842">
    <property type="term" value="F:Kdo transferase activity"/>
    <property type="evidence" value="ECO:0007669"/>
    <property type="project" value="UniProtKB-EC"/>
</dbReference>
<dbReference type="InterPro" id="IPR007507">
    <property type="entry name" value="Glycos_transf_N"/>
</dbReference>
<keyword evidence="8" id="KW-0812">Transmembrane</keyword>
<dbReference type="SUPFAM" id="SSF53756">
    <property type="entry name" value="UDP-Glycosyltransferase/glycogen phosphorylase"/>
    <property type="match status" value="1"/>
</dbReference>
<evidence type="ECO:0000256" key="1">
    <source>
        <dbReference type="ARBA" id="ARBA00004713"/>
    </source>
</evidence>
<comment type="similarity">
    <text evidence="8">Belongs to the glycosyltransferase group 1 family.</text>
</comment>
<feature type="active site" description="Proton acceptor" evidence="7">
    <location>
        <position position="71"/>
    </location>
</feature>
<dbReference type="EC" id="2.4.99.12" evidence="2 8"/>
<feature type="domain" description="3-deoxy-D-manno-octulosonic-acid transferase N-terminal" evidence="9">
    <location>
        <begin position="39"/>
        <end position="223"/>
    </location>
</feature>
<evidence type="ECO:0000256" key="4">
    <source>
        <dbReference type="ARBA" id="ARBA00022679"/>
    </source>
</evidence>
<evidence type="ECO:0000256" key="3">
    <source>
        <dbReference type="ARBA" id="ARBA00019077"/>
    </source>
</evidence>
<evidence type="ECO:0000256" key="5">
    <source>
        <dbReference type="ARBA" id="ARBA00031445"/>
    </source>
</evidence>
<protein>
    <recommendedName>
        <fullName evidence="3 8">3-deoxy-D-manno-octulosonic acid transferase</fullName>
        <shortName evidence="8">Kdo transferase</shortName>
        <ecNumber evidence="2 8">2.4.99.12</ecNumber>
    </recommendedName>
    <alternativeName>
        <fullName evidence="5 8">Lipid IV(A) 3-deoxy-D-manno-octulosonic acid transferase</fullName>
    </alternativeName>
</protein>
<accession>A0AAU7FEL4</accession>
<evidence type="ECO:0000313" key="10">
    <source>
        <dbReference type="EMBL" id="XBM01964.1"/>
    </source>
</evidence>
<keyword evidence="4 8" id="KW-0808">Transferase</keyword>
<dbReference type="GO" id="GO:0009244">
    <property type="term" value="P:lipopolysaccharide core region biosynthetic process"/>
    <property type="evidence" value="ECO:0007669"/>
    <property type="project" value="UniProtKB-UniRule"/>
</dbReference>
<name>A0AAU7FEL4_9NEIS</name>
<reference evidence="10" key="1">
    <citation type="submission" date="2024-05" db="EMBL/GenBank/DDBJ databases">
        <authorList>
            <person name="Yang L."/>
            <person name="Pan L."/>
        </authorList>
    </citation>
    <scope>NUCLEOTIDE SEQUENCE</scope>
    <source>
        <strain evidence="10">FCG-7</strain>
    </source>
</reference>
<evidence type="ECO:0000259" key="9">
    <source>
        <dbReference type="Pfam" id="PF04413"/>
    </source>
</evidence>
<keyword evidence="10" id="KW-0328">Glycosyltransferase</keyword>
<keyword evidence="8" id="KW-0448">Lipopolysaccharide biosynthesis</keyword>
<dbReference type="InterPro" id="IPR038107">
    <property type="entry name" value="Glycos_transf_N_sf"/>
</dbReference>
<dbReference type="InterPro" id="IPR039901">
    <property type="entry name" value="Kdotransferase"/>
</dbReference>
<keyword evidence="8" id="KW-1003">Cell membrane</keyword>
<dbReference type="GO" id="GO:0009245">
    <property type="term" value="P:lipid A biosynthetic process"/>
    <property type="evidence" value="ECO:0007669"/>
    <property type="project" value="TreeGrafter"/>
</dbReference>
<organism evidence="10">
    <name type="scientific">Chitinibacter mangrovi</name>
    <dbReference type="NCBI Taxonomy" id="3153927"/>
    <lineage>
        <taxon>Bacteria</taxon>
        <taxon>Pseudomonadati</taxon>
        <taxon>Pseudomonadota</taxon>
        <taxon>Betaproteobacteria</taxon>
        <taxon>Neisseriales</taxon>
        <taxon>Chitinibacteraceae</taxon>
        <taxon>Chitinibacter</taxon>
    </lineage>
</organism>
<evidence type="ECO:0000256" key="8">
    <source>
        <dbReference type="RuleBase" id="RU365103"/>
    </source>
</evidence>
<dbReference type="PANTHER" id="PTHR42755:SF1">
    <property type="entry name" value="3-DEOXY-D-MANNO-OCTULOSONIC ACID TRANSFERASE, MITOCHONDRIAL-RELATED"/>
    <property type="match status" value="1"/>
</dbReference>